<dbReference type="EMBL" id="JARIHO010000019">
    <property type="protein sequence ID" value="KAJ7347359.1"/>
    <property type="molecule type" value="Genomic_DNA"/>
</dbReference>
<protein>
    <submittedName>
        <fullName evidence="2">Uncharacterized protein</fullName>
    </submittedName>
</protein>
<reference evidence="2" key="1">
    <citation type="submission" date="2023-03" db="EMBL/GenBank/DDBJ databases">
        <title>Massive genome expansion in bonnet fungi (Mycena s.s.) driven by repeated elements and novel gene families across ecological guilds.</title>
        <authorList>
            <consortium name="Lawrence Berkeley National Laboratory"/>
            <person name="Harder C.B."/>
            <person name="Miyauchi S."/>
            <person name="Viragh M."/>
            <person name="Kuo A."/>
            <person name="Thoen E."/>
            <person name="Andreopoulos B."/>
            <person name="Lu D."/>
            <person name="Skrede I."/>
            <person name="Drula E."/>
            <person name="Henrissat B."/>
            <person name="Morin E."/>
            <person name="Kohler A."/>
            <person name="Barry K."/>
            <person name="LaButti K."/>
            <person name="Morin E."/>
            <person name="Salamov A."/>
            <person name="Lipzen A."/>
            <person name="Mereny Z."/>
            <person name="Hegedus B."/>
            <person name="Baldrian P."/>
            <person name="Stursova M."/>
            <person name="Weitz H."/>
            <person name="Taylor A."/>
            <person name="Grigoriev I.V."/>
            <person name="Nagy L.G."/>
            <person name="Martin F."/>
            <person name="Kauserud H."/>
        </authorList>
    </citation>
    <scope>NUCLEOTIDE SEQUENCE</scope>
    <source>
        <strain evidence="2">CBHHK002</strain>
    </source>
</reference>
<proteinExistence type="predicted"/>
<evidence type="ECO:0000313" key="3">
    <source>
        <dbReference type="Proteomes" id="UP001218218"/>
    </source>
</evidence>
<comment type="caution">
    <text evidence="2">The sequence shown here is derived from an EMBL/GenBank/DDBJ whole genome shotgun (WGS) entry which is preliminary data.</text>
</comment>
<name>A0AAD7A211_9AGAR</name>
<sequence length="216" mass="24131">MKELNSYVDVKVLPIDARSQFPPVELHVIRKPSGNIATVLFGSKSRNTIRDQYYRDPHVLDKHLPILYTATSKVGDTQGEFLVAQEAIEARSDSLKYVEWEDGDAPGKPAQTSPEGARPEPPRNPLADIYLVEKIMGGDPFILATLLGPTVQSDVVRPLPRADRLVKDVIRSPTEQVWITDDGWVAYGMQDLKCDSDNLKDYQHQIFVRGPPKPAS</sequence>
<accession>A0AAD7A211</accession>
<evidence type="ECO:0000256" key="1">
    <source>
        <dbReference type="SAM" id="MobiDB-lite"/>
    </source>
</evidence>
<organism evidence="2 3">
    <name type="scientific">Mycena albidolilacea</name>
    <dbReference type="NCBI Taxonomy" id="1033008"/>
    <lineage>
        <taxon>Eukaryota</taxon>
        <taxon>Fungi</taxon>
        <taxon>Dikarya</taxon>
        <taxon>Basidiomycota</taxon>
        <taxon>Agaricomycotina</taxon>
        <taxon>Agaricomycetes</taxon>
        <taxon>Agaricomycetidae</taxon>
        <taxon>Agaricales</taxon>
        <taxon>Marasmiineae</taxon>
        <taxon>Mycenaceae</taxon>
        <taxon>Mycena</taxon>
    </lineage>
</organism>
<gene>
    <name evidence="2" type="ORF">DFH08DRAFT_1002131</name>
</gene>
<dbReference type="AlphaFoldDB" id="A0AAD7A211"/>
<dbReference type="Proteomes" id="UP001218218">
    <property type="component" value="Unassembled WGS sequence"/>
</dbReference>
<evidence type="ECO:0000313" key="2">
    <source>
        <dbReference type="EMBL" id="KAJ7347359.1"/>
    </source>
</evidence>
<keyword evidence="3" id="KW-1185">Reference proteome</keyword>
<feature type="region of interest" description="Disordered" evidence="1">
    <location>
        <begin position="100"/>
        <end position="124"/>
    </location>
</feature>